<dbReference type="InterPro" id="IPR020936">
    <property type="entry name" value="TrhO"/>
</dbReference>
<dbReference type="PANTHER" id="PTHR43268">
    <property type="entry name" value="THIOSULFATE SULFURTRANSFERASE/RHODANESE-LIKE DOMAIN-CONTAINING PROTEIN 2"/>
    <property type="match status" value="1"/>
</dbReference>
<sequence>MTIFITHLPSNTSYTRVSIQSNPFFYRSMSALSSPPSSPPTPPPVPSPEPYKILLYYHYWPSPPPSPPPQISHETFLTSLGSIFGRIRVSPEGFNGVLSGPSSKLRMYQDYVENIAEGIEWKLSGLREDLEVEGQLFEELKVKMTRDVVSFNKKEVIDNKKKKKRGKKNKKIEEKEGVKEEEVLAVAADKKTGKTHLLSPSDFHEMLQKPGSIILDVRNGYESNIGHFLSPANPTYLLGTRKFSDTVLEEIPKKPVMAYCTGGVRCEALSRSYEGQNQDLYLLDGGICKYMEEFGGEGFFRGKNFTFDRRRYEPGGRGVVGRCLYCEVNTDQYDKGEKVGDHEIRCRKCRVLCLVCDGCLEGKKERGRRVPHGEEMVEGEEGVFCAGKECGVGKDESQ</sequence>
<dbReference type="Gene3D" id="3.30.70.100">
    <property type="match status" value="1"/>
</dbReference>
<dbReference type="Pfam" id="PF17773">
    <property type="entry name" value="UPF0176_N"/>
    <property type="match status" value="1"/>
</dbReference>
<dbReference type="EMBL" id="BLQM01000024">
    <property type="protein sequence ID" value="GMH52052.1"/>
    <property type="molecule type" value="Genomic_DNA"/>
</dbReference>
<reference evidence="3" key="1">
    <citation type="journal article" date="2023" name="Commun. Biol.">
        <title>Genome analysis of Parmales, the sister group of diatoms, reveals the evolutionary specialization of diatoms from phago-mixotrophs to photoautotrophs.</title>
        <authorList>
            <person name="Ban H."/>
            <person name="Sato S."/>
            <person name="Yoshikawa S."/>
            <person name="Yamada K."/>
            <person name="Nakamura Y."/>
            <person name="Ichinomiya M."/>
            <person name="Sato N."/>
            <person name="Blanc-Mathieu R."/>
            <person name="Endo H."/>
            <person name="Kuwata A."/>
            <person name="Ogata H."/>
        </authorList>
    </citation>
    <scope>NUCLEOTIDE SEQUENCE [LARGE SCALE GENOMIC DNA]</scope>
</reference>
<gene>
    <name evidence="2" type="ORF">TL16_g01149</name>
</gene>
<accession>A0A9W7DRI0</accession>
<dbReference type="Gene3D" id="3.40.250.10">
    <property type="entry name" value="Rhodanese-like domain"/>
    <property type="match status" value="1"/>
</dbReference>
<protein>
    <recommendedName>
        <fullName evidence="1">Rhodanese domain-containing protein</fullName>
    </recommendedName>
</protein>
<dbReference type="InterPro" id="IPR036873">
    <property type="entry name" value="Rhodanese-like_dom_sf"/>
</dbReference>
<comment type="caution">
    <text evidence="2">The sequence shown here is derived from an EMBL/GenBank/DDBJ whole genome shotgun (WGS) entry which is preliminary data.</text>
</comment>
<dbReference type="SUPFAM" id="SSF52821">
    <property type="entry name" value="Rhodanese/Cell cycle control phosphatase"/>
    <property type="match status" value="1"/>
</dbReference>
<dbReference type="PROSITE" id="PS50206">
    <property type="entry name" value="RHODANESE_3"/>
    <property type="match status" value="1"/>
</dbReference>
<dbReference type="Pfam" id="PF00581">
    <property type="entry name" value="Rhodanese"/>
    <property type="match status" value="1"/>
</dbReference>
<evidence type="ECO:0000313" key="2">
    <source>
        <dbReference type="EMBL" id="GMH52052.1"/>
    </source>
</evidence>
<dbReference type="AlphaFoldDB" id="A0A9W7DRI0"/>
<dbReference type="Proteomes" id="UP001162640">
    <property type="component" value="Unassembled WGS sequence"/>
</dbReference>
<feature type="non-terminal residue" evidence="2">
    <location>
        <position position="398"/>
    </location>
</feature>
<organism evidence="2 3">
    <name type="scientific">Triparma laevis f. inornata</name>
    <dbReference type="NCBI Taxonomy" id="1714386"/>
    <lineage>
        <taxon>Eukaryota</taxon>
        <taxon>Sar</taxon>
        <taxon>Stramenopiles</taxon>
        <taxon>Ochrophyta</taxon>
        <taxon>Bolidophyceae</taxon>
        <taxon>Parmales</taxon>
        <taxon>Triparmaceae</taxon>
        <taxon>Triparma</taxon>
    </lineage>
</organism>
<proteinExistence type="predicted"/>
<name>A0A9W7DRI0_9STRA</name>
<dbReference type="InterPro" id="IPR001763">
    <property type="entry name" value="Rhodanese-like_dom"/>
</dbReference>
<feature type="domain" description="Rhodanese" evidence="1">
    <location>
        <begin position="208"/>
        <end position="299"/>
    </location>
</feature>
<evidence type="ECO:0000259" key="1">
    <source>
        <dbReference type="PROSITE" id="PS50206"/>
    </source>
</evidence>
<dbReference type="PANTHER" id="PTHR43268:SF7">
    <property type="entry name" value="RHODANESE DOMAIN-CONTAINING PROTEIN"/>
    <property type="match status" value="1"/>
</dbReference>
<dbReference type="SMART" id="SM00450">
    <property type="entry name" value="RHOD"/>
    <property type="match status" value="1"/>
</dbReference>
<evidence type="ECO:0000313" key="3">
    <source>
        <dbReference type="Proteomes" id="UP001162640"/>
    </source>
</evidence>
<dbReference type="InterPro" id="IPR040503">
    <property type="entry name" value="TRHO_N"/>
</dbReference>